<dbReference type="EMBL" id="BSYO01000021">
    <property type="protein sequence ID" value="GMH19984.1"/>
    <property type="molecule type" value="Genomic_DNA"/>
</dbReference>
<reference evidence="2" key="1">
    <citation type="submission" date="2023-05" db="EMBL/GenBank/DDBJ databases">
        <title>Nepenthes gracilis genome sequencing.</title>
        <authorList>
            <person name="Fukushima K."/>
        </authorList>
    </citation>
    <scope>NUCLEOTIDE SEQUENCE</scope>
    <source>
        <strain evidence="2">SING2019-196</strain>
    </source>
</reference>
<name>A0AAD3SZW4_NEPGR</name>
<gene>
    <name evidence="2" type="ORF">Nepgr_021825</name>
</gene>
<dbReference type="Proteomes" id="UP001279734">
    <property type="component" value="Unassembled WGS sequence"/>
</dbReference>
<dbReference type="AlphaFoldDB" id="A0AAD3SZW4"/>
<evidence type="ECO:0000313" key="3">
    <source>
        <dbReference type="Proteomes" id="UP001279734"/>
    </source>
</evidence>
<organism evidence="2 3">
    <name type="scientific">Nepenthes gracilis</name>
    <name type="common">Slender pitcher plant</name>
    <dbReference type="NCBI Taxonomy" id="150966"/>
    <lineage>
        <taxon>Eukaryota</taxon>
        <taxon>Viridiplantae</taxon>
        <taxon>Streptophyta</taxon>
        <taxon>Embryophyta</taxon>
        <taxon>Tracheophyta</taxon>
        <taxon>Spermatophyta</taxon>
        <taxon>Magnoliopsida</taxon>
        <taxon>eudicotyledons</taxon>
        <taxon>Gunneridae</taxon>
        <taxon>Pentapetalae</taxon>
        <taxon>Caryophyllales</taxon>
        <taxon>Nepenthaceae</taxon>
        <taxon>Nepenthes</taxon>
    </lineage>
</organism>
<evidence type="ECO:0000313" key="2">
    <source>
        <dbReference type="EMBL" id="GMH19984.1"/>
    </source>
</evidence>
<comment type="caution">
    <text evidence="2">The sequence shown here is derived from an EMBL/GenBank/DDBJ whole genome shotgun (WGS) entry which is preliminary data.</text>
</comment>
<feature type="region of interest" description="Disordered" evidence="1">
    <location>
        <begin position="1"/>
        <end position="52"/>
    </location>
</feature>
<evidence type="ECO:0000256" key="1">
    <source>
        <dbReference type="SAM" id="MobiDB-lite"/>
    </source>
</evidence>
<sequence length="126" mass="13109">MEAVRGRRRKGRPSRGNDGAASHSGLQLAEGKVGGAKDVLGESKGGKGHKLVGGLREQVGTAEQCRPSAQCQHAVSEDRHAGRRRLVRRCASGAARGVEDGSAMGDTCHAIFGVPLPIYGGALREV</sequence>
<proteinExistence type="predicted"/>
<accession>A0AAD3SZW4</accession>
<feature type="compositionally biased region" description="Basic residues" evidence="1">
    <location>
        <begin position="1"/>
        <end position="13"/>
    </location>
</feature>
<keyword evidence="3" id="KW-1185">Reference proteome</keyword>
<protein>
    <submittedName>
        <fullName evidence="2">Uncharacterized protein</fullName>
    </submittedName>
</protein>